<feature type="domain" description="ABC transporter" evidence="1">
    <location>
        <begin position="3"/>
        <end position="191"/>
    </location>
</feature>
<dbReference type="PROSITE" id="PS50893">
    <property type="entry name" value="ABC_TRANSPORTER_2"/>
    <property type="match status" value="1"/>
</dbReference>
<accession>A0A226EBY8</accession>
<dbReference type="SUPFAM" id="SSF52540">
    <property type="entry name" value="P-loop containing nucleoside triphosphate hydrolases"/>
    <property type="match status" value="1"/>
</dbReference>
<dbReference type="PANTHER" id="PTHR43038:SF3">
    <property type="entry name" value="ABC TRANSPORTER G FAMILY MEMBER 20 ISOFORM X1"/>
    <property type="match status" value="1"/>
</dbReference>
<proteinExistence type="predicted"/>
<protein>
    <submittedName>
        <fullName evidence="2">ABC transporter G family member 23</fullName>
    </submittedName>
</protein>
<dbReference type="Pfam" id="PF00005">
    <property type="entry name" value="ABC_tran"/>
    <property type="match status" value="1"/>
</dbReference>
<dbReference type="CDD" id="cd03230">
    <property type="entry name" value="ABC_DR_subfamily_A"/>
    <property type="match status" value="1"/>
</dbReference>
<dbReference type="AlphaFoldDB" id="A0A226EBY8"/>
<evidence type="ECO:0000259" key="1">
    <source>
        <dbReference type="PROSITE" id="PS50893"/>
    </source>
</evidence>
<dbReference type="GO" id="GO:0005524">
    <property type="term" value="F:ATP binding"/>
    <property type="evidence" value="ECO:0007669"/>
    <property type="project" value="InterPro"/>
</dbReference>
<comment type="caution">
    <text evidence="2">The sequence shown here is derived from an EMBL/GenBank/DDBJ whole genome shotgun (WGS) entry which is preliminary data.</text>
</comment>
<organism evidence="2 3">
    <name type="scientific">Folsomia candida</name>
    <name type="common">Springtail</name>
    <dbReference type="NCBI Taxonomy" id="158441"/>
    <lineage>
        <taxon>Eukaryota</taxon>
        <taxon>Metazoa</taxon>
        <taxon>Ecdysozoa</taxon>
        <taxon>Arthropoda</taxon>
        <taxon>Hexapoda</taxon>
        <taxon>Collembola</taxon>
        <taxon>Entomobryomorpha</taxon>
        <taxon>Isotomoidea</taxon>
        <taxon>Isotomidae</taxon>
        <taxon>Proisotominae</taxon>
        <taxon>Folsomia</taxon>
    </lineage>
</organism>
<dbReference type="Proteomes" id="UP000198287">
    <property type="component" value="Unassembled WGS sequence"/>
</dbReference>
<keyword evidence="3" id="KW-1185">Reference proteome</keyword>
<name>A0A226EBY8_FOLCA</name>
<dbReference type="GO" id="GO:0016887">
    <property type="term" value="F:ATP hydrolysis activity"/>
    <property type="evidence" value="ECO:0007669"/>
    <property type="project" value="InterPro"/>
</dbReference>
<reference evidence="2 3" key="1">
    <citation type="submission" date="2015-12" db="EMBL/GenBank/DDBJ databases">
        <title>The genome of Folsomia candida.</title>
        <authorList>
            <person name="Faddeeva A."/>
            <person name="Derks M.F."/>
            <person name="Anvar Y."/>
            <person name="Smit S."/>
            <person name="Van Straalen N."/>
            <person name="Roelofs D."/>
        </authorList>
    </citation>
    <scope>NUCLEOTIDE SEQUENCE [LARGE SCALE GENOMIC DNA]</scope>
    <source>
        <strain evidence="2 3">VU population</strain>
        <tissue evidence="2">Whole body</tissue>
    </source>
</reference>
<dbReference type="PROSITE" id="PS00211">
    <property type="entry name" value="ABC_TRANSPORTER_1"/>
    <property type="match status" value="1"/>
</dbReference>
<dbReference type="OMA" id="VCHRFAV"/>
<evidence type="ECO:0000313" key="2">
    <source>
        <dbReference type="EMBL" id="OXA54537.1"/>
    </source>
</evidence>
<dbReference type="InterPro" id="IPR003439">
    <property type="entry name" value="ABC_transporter-like_ATP-bd"/>
</dbReference>
<evidence type="ECO:0000313" key="3">
    <source>
        <dbReference type="Proteomes" id="UP000198287"/>
    </source>
</evidence>
<dbReference type="PANTHER" id="PTHR43038">
    <property type="entry name" value="ATP-BINDING CASSETTE, SUB-FAMILY H, MEMBER 1"/>
    <property type="match status" value="1"/>
</dbReference>
<dbReference type="EMBL" id="LNIX01000005">
    <property type="protein sequence ID" value="OXA54537.1"/>
    <property type="molecule type" value="Genomic_DNA"/>
</dbReference>
<gene>
    <name evidence="2" type="ORF">Fcan01_10805</name>
</gene>
<sequence length="191" mass="21219">MAVTINNGFKHYGKSEIVLGGVDMSVGTGEIKTTLLKCIVGLLELDCGNVTVFQKSNPGNLGRLCGYMPQEVALLGTLTIAETLKYFGMLYTMSSVEIKERIEFLSKFLDLPKINKLVQELSGGQKRRVSLAAAMIHNPKLLVLDEPSVGLDPLLRQRIWKYLHKISRDNGTSIIVSTHYVEETRFCDKVS</sequence>
<dbReference type="OrthoDB" id="8298477at2759"/>
<dbReference type="InterPro" id="IPR017871">
    <property type="entry name" value="ABC_transporter-like_CS"/>
</dbReference>
<dbReference type="Gene3D" id="3.40.50.300">
    <property type="entry name" value="P-loop containing nucleotide triphosphate hydrolases"/>
    <property type="match status" value="1"/>
</dbReference>
<dbReference type="InterPro" id="IPR027417">
    <property type="entry name" value="P-loop_NTPase"/>
</dbReference>